<dbReference type="InterPro" id="IPR000620">
    <property type="entry name" value="EamA_dom"/>
</dbReference>
<dbReference type="Proteomes" id="UP000248410">
    <property type="component" value="Chromosome"/>
</dbReference>
<dbReference type="GeneID" id="36836584"/>
<feature type="transmembrane region" description="Helical" evidence="1">
    <location>
        <begin position="34"/>
        <end position="52"/>
    </location>
</feature>
<sequence>MSLAKGISNLTITAFLWGTIGIVTQIGYENGANSFQIILVRSLVSSLSIFLLSKKSILFSRYSVIMGIITGIFYETYIFSIEILGASLSAVFLYTAPIWVVLMSKFTKDKITYQRIFSAIIVVLGVYLIYFTITYQVLNIIFGLLSGLTYGLVIVFSRIMQLKRYSNYEILASQSLWSIPIAVAFFSLTFKISIASIYTGLYLGLIPTFLGYILFYNGMKITDSIIATVITSLEPVFTILLAMPILHIFLSLLQIIGSALVLLGSIIISIEKDKG</sequence>
<keyword evidence="1" id="KW-1133">Transmembrane helix</keyword>
<evidence type="ECO:0000313" key="3">
    <source>
        <dbReference type="EMBL" id="AWR96332.1"/>
    </source>
</evidence>
<feature type="transmembrane region" description="Helical" evidence="1">
    <location>
        <begin position="225"/>
        <end position="246"/>
    </location>
</feature>
<dbReference type="KEGG" id="asul:DFR86_01405"/>
<keyword evidence="1" id="KW-0812">Transmembrane</keyword>
<dbReference type="SUPFAM" id="SSF103481">
    <property type="entry name" value="Multidrug resistance efflux transporter EmrE"/>
    <property type="match status" value="2"/>
</dbReference>
<feature type="transmembrane region" description="Helical" evidence="1">
    <location>
        <begin position="83"/>
        <end position="104"/>
    </location>
</feature>
<feature type="domain" description="EamA" evidence="2">
    <location>
        <begin position="5"/>
        <end position="130"/>
    </location>
</feature>
<evidence type="ECO:0000256" key="1">
    <source>
        <dbReference type="SAM" id="Phobius"/>
    </source>
</evidence>
<feature type="transmembrane region" description="Helical" evidence="1">
    <location>
        <begin position="139"/>
        <end position="159"/>
    </location>
</feature>
<reference evidence="3 4" key="1">
    <citation type="submission" date="2018-05" db="EMBL/GenBank/DDBJ databases">
        <title>Complete Genome Sequences of Extremely Thermoacidophilic, Metal-Mobilizing Type-Strain Members of the Archaeal Family Sulfolobaceae: Acidianus brierleyi DSM-1651T, Acidianus sulfidivorans DSM-18786T, Metallosphaera hakonensis DSM-7519T, and Metallosphaera prunae DSM-10039T.</title>
        <authorList>
            <person name="Counts J.A."/>
            <person name="Kelly R.M."/>
        </authorList>
    </citation>
    <scope>NUCLEOTIDE SEQUENCE [LARGE SCALE GENOMIC DNA]</scope>
    <source>
        <strain evidence="3 4">JP7</strain>
    </source>
</reference>
<dbReference type="AlphaFoldDB" id="A0A2U9IJV9"/>
<feature type="transmembrane region" description="Helical" evidence="1">
    <location>
        <begin position="59"/>
        <end position="77"/>
    </location>
</feature>
<protein>
    <submittedName>
        <fullName evidence="3">Permease</fullName>
    </submittedName>
</protein>
<proteinExistence type="predicted"/>
<keyword evidence="4" id="KW-1185">Reference proteome</keyword>
<evidence type="ECO:0000259" key="2">
    <source>
        <dbReference type="Pfam" id="PF00892"/>
    </source>
</evidence>
<feature type="transmembrane region" description="Helical" evidence="1">
    <location>
        <begin position="252"/>
        <end position="270"/>
    </location>
</feature>
<dbReference type="Pfam" id="PF00892">
    <property type="entry name" value="EamA"/>
    <property type="match status" value="2"/>
</dbReference>
<feature type="domain" description="EamA" evidence="2">
    <location>
        <begin position="140"/>
        <end position="269"/>
    </location>
</feature>
<dbReference type="GO" id="GO:0016020">
    <property type="term" value="C:membrane"/>
    <property type="evidence" value="ECO:0007669"/>
    <property type="project" value="InterPro"/>
</dbReference>
<keyword evidence="1" id="KW-0472">Membrane</keyword>
<accession>A0A2U9IJV9</accession>
<feature type="transmembrane region" description="Helical" evidence="1">
    <location>
        <begin position="116"/>
        <end position="133"/>
    </location>
</feature>
<evidence type="ECO:0000313" key="4">
    <source>
        <dbReference type="Proteomes" id="UP000248410"/>
    </source>
</evidence>
<dbReference type="PANTHER" id="PTHR22911">
    <property type="entry name" value="ACYL-MALONYL CONDENSING ENZYME-RELATED"/>
    <property type="match status" value="1"/>
</dbReference>
<gene>
    <name evidence="3" type="ORF">DFR86_01405</name>
</gene>
<feature type="transmembrane region" description="Helical" evidence="1">
    <location>
        <begin position="196"/>
        <end position="216"/>
    </location>
</feature>
<organism evidence="3 4">
    <name type="scientific">Acidianus sulfidivorans JP7</name>
    <dbReference type="NCBI Taxonomy" id="619593"/>
    <lineage>
        <taxon>Archaea</taxon>
        <taxon>Thermoproteota</taxon>
        <taxon>Thermoprotei</taxon>
        <taxon>Sulfolobales</taxon>
        <taxon>Sulfolobaceae</taxon>
        <taxon>Acidianus</taxon>
    </lineage>
</organism>
<feature type="transmembrane region" description="Helical" evidence="1">
    <location>
        <begin position="7"/>
        <end position="28"/>
    </location>
</feature>
<dbReference type="OrthoDB" id="42541at2157"/>
<feature type="transmembrane region" description="Helical" evidence="1">
    <location>
        <begin position="171"/>
        <end position="190"/>
    </location>
</feature>
<dbReference type="PANTHER" id="PTHR22911:SF79">
    <property type="entry name" value="MOBA-LIKE NTP TRANSFERASE DOMAIN-CONTAINING PROTEIN"/>
    <property type="match status" value="1"/>
</dbReference>
<dbReference type="EMBL" id="CP029288">
    <property type="protein sequence ID" value="AWR96332.1"/>
    <property type="molecule type" value="Genomic_DNA"/>
</dbReference>
<dbReference type="RefSeq" id="WP_110379222.1">
    <property type="nucleotide sequence ID" value="NZ_CP029288.2"/>
</dbReference>
<name>A0A2U9IJV9_9CREN</name>
<dbReference type="InterPro" id="IPR037185">
    <property type="entry name" value="EmrE-like"/>
</dbReference>